<dbReference type="OrthoDB" id="6367607at2"/>
<dbReference type="AlphaFoldDB" id="A0A2G1VKV2"/>
<sequence length="254" mass="27143">MYSVFESRRALPGAVLAGLLLATAASAEDARILIGIESATSVTDVARYRLTEYLQTQGCEADIRFNTRASGLALAFAPGMPGNSSPILVAVNRDGQLPVPVWVTRKTAGVRHIRELQGRDLATVAGADPLGASLPLAALQQQGVTPEPGQLYEAGDFSSALGLLLHNNTHAAVSELGFVTPFLAGNNLVVSWQGEPVKAAGWYRRAGWNNGAKACEQALARKQRLDDPQIFVIFPEWVNGFALPDSQYSEDSNQ</sequence>
<feature type="chain" id="PRO_5013968485" evidence="1">
    <location>
        <begin position="28"/>
        <end position="254"/>
    </location>
</feature>
<gene>
    <name evidence="2" type="ORF">CLH62_07225</name>
</gene>
<protein>
    <submittedName>
        <fullName evidence="2">Uncharacterized protein</fullName>
    </submittedName>
</protein>
<reference evidence="2 3" key="1">
    <citation type="submission" date="2017-09" db="EMBL/GenBank/DDBJ databases">
        <title>The draft genome sequences of Marinobacter guineae M3B.</title>
        <authorList>
            <person name="Cao J."/>
        </authorList>
    </citation>
    <scope>NUCLEOTIDE SEQUENCE [LARGE SCALE GENOMIC DNA]</scope>
    <source>
        <strain evidence="2 3">M3B</strain>
    </source>
</reference>
<keyword evidence="1" id="KW-0732">Signal</keyword>
<name>A0A2G1VKV2_9GAMM</name>
<dbReference type="Proteomes" id="UP000229044">
    <property type="component" value="Unassembled WGS sequence"/>
</dbReference>
<dbReference type="RefSeq" id="WP_099617421.1">
    <property type="nucleotide sequence ID" value="NZ_KZ319339.1"/>
</dbReference>
<dbReference type="EMBL" id="NTFI01000001">
    <property type="protein sequence ID" value="PHQ27354.1"/>
    <property type="molecule type" value="Genomic_DNA"/>
</dbReference>
<evidence type="ECO:0000256" key="1">
    <source>
        <dbReference type="SAM" id="SignalP"/>
    </source>
</evidence>
<feature type="signal peptide" evidence="1">
    <location>
        <begin position="1"/>
        <end position="27"/>
    </location>
</feature>
<comment type="caution">
    <text evidence="2">The sequence shown here is derived from an EMBL/GenBank/DDBJ whole genome shotgun (WGS) entry which is preliminary data.</text>
</comment>
<proteinExistence type="predicted"/>
<accession>A0A2G1VKV2</accession>
<organism evidence="2 3">
    <name type="scientific">Marinobacter guineae</name>
    <dbReference type="NCBI Taxonomy" id="432303"/>
    <lineage>
        <taxon>Bacteria</taxon>
        <taxon>Pseudomonadati</taxon>
        <taxon>Pseudomonadota</taxon>
        <taxon>Gammaproteobacteria</taxon>
        <taxon>Pseudomonadales</taxon>
        <taxon>Marinobacteraceae</taxon>
        <taxon>Marinobacter</taxon>
    </lineage>
</organism>
<evidence type="ECO:0000313" key="3">
    <source>
        <dbReference type="Proteomes" id="UP000229044"/>
    </source>
</evidence>
<evidence type="ECO:0000313" key="2">
    <source>
        <dbReference type="EMBL" id="PHQ27354.1"/>
    </source>
</evidence>
<keyword evidence="3" id="KW-1185">Reference proteome</keyword>